<accession>A0AAV4M349</accession>
<evidence type="ECO:0000313" key="3">
    <source>
        <dbReference type="Proteomes" id="UP001054945"/>
    </source>
</evidence>
<comment type="caution">
    <text evidence="2">The sequence shown here is derived from an EMBL/GenBank/DDBJ whole genome shotgun (WGS) entry which is preliminary data.</text>
</comment>
<proteinExistence type="predicted"/>
<evidence type="ECO:0000313" key="2">
    <source>
        <dbReference type="EMBL" id="GIX66877.1"/>
    </source>
</evidence>
<evidence type="ECO:0000256" key="1">
    <source>
        <dbReference type="SAM" id="MobiDB-lite"/>
    </source>
</evidence>
<reference evidence="2 3" key="1">
    <citation type="submission" date="2021-06" db="EMBL/GenBank/DDBJ databases">
        <title>Caerostris extrusa draft genome.</title>
        <authorList>
            <person name="Kono N."/>
            <person name="Arakawa K."/>
        </authorList>
    </citation>
    <scope>NUCLEOTIDE SEQUENCE [LARGE SCALE GENOMIC DNA]</scope>
</reference>
<dbReference type="AlphaFoldDB" id="A0AAV4M349"/>
<dbReference type="Proteomes" id="UP001054945">
    <property type="component" value="Unassembled WGS sequence"/>
</dbReference>
<keyword evidence="3" id="KW-1185">Reference proteome</keyword>
<name>A0AAV4M349_CAEEX</name>
<feature type="compositionally biased region" description="Basic residues" evidence="1">
    <location>
        <begin position="93"/>
        <end position="112"/>
    </location>
</feature>
<feature type="compositionally biased region" description="Polar residues" evidence="1">
    <location>
        <begin position="82"/>
        <end position="92"/>
    </location>
</feature>
<feature type="region of interest" description="Disordered" evidence="1">
    <location>
        <begin position="82"/>
        <end position="131"/>
    </location>
</feature>
<organism evidence="2 3">
    <name type="scientific">Caerostris extrusa</name>
    <name type="common">Bark spider</name>
    <name type="synonym">Caerostris bankana</name>
    <dbReference type="NCBI Taxonomy" id="172846"/>
    <lineage>
        <taxon>Eukaryota</taxon>
        <taxon>Metazoa</taxon>
        <taxon>Ecdysozoa</taxon>
        <taxon>Arthropoda</taxon>
        <taxon>Chelicerata</taxon>
        <taxon>Arachnida</taxon>
        <taxon>Araneae</taxon>
        <taxon>Araneomorphae</taxon>
        <taxon>Entelegynae</taxon>
        <taxon>Araneoidea</taxon>
        <taxon>Araneidae</taxon>
        <taxon>Caerostris</taxon>
    </lineage>
</organism>
<gene>
    <name evidence="2" type="ORF">CEXT_80941</name>
</gene>
<sequence>MLSLAYIFNKTECILSRILCPVKTSRPQKLKTSFNPEVQIKAPLLGWDGRVGRSKSQTILSSHPSLPPRRCKRSQVKYACEQNRSLANTPQLSRRREKKVGRKKKNKTKKMMQRVGNRWDGGKIGVRVGRK</sequence>
<dbReference type="EMBL" id="BPLR01001826">
    <property type="protein sequence ID" value="GIX66877.1"/>
    <property type="molecule type" value="Genomic_DNA"/>
</dbReference>
<protein>
    <submittedName>
        <fullName evidence="2">Uncharacterized protein</fullName>
    </submittedName>
</protein>